<evidence type="ECO:0000313" key="3">
    <source>
        <dbReference type="EMBL" id="PKA51735.1"/>
    </source>
</evidence>
<protein>
    <recommendedName>
        <fullName evidence="5">MULE transposase domain-containing protein</fullName>
    </recommendedName>
</protein>
<dbReference type="InterPro" id="IPR004332">
    <property type="entry name" value="Transposase_MuDR"/>
</dbReference>
<accession>A0A2I0A896</accession>
<keyword evidence="4" id="KW-1185">Reference proteome</keyword>
<proteinExistence type="predicted"/>
<dbReference type="EMBL" id="KZ452013">
    <property type="protein sequence ID" value="PKA51735.1"/>
    <property type="molecule type" value="Genomic_DNA"/>
</dbReference>
<dbReference type="Pfam" id="PF10551">
    <property type="entry name" value="MULE"/>
    <property type="match status" value="1"/>
</dbReference>
<evidence type="ECO:0000259" key="2">
    <source>
        <dbReference type="Pfam" id="PF10551"/>
    </source>
</evidence>
<dbReference type="OrthoDB" id="1932754at2759"/>
<dbReference type="InterPro" id="IPR018289">
    <property type="entry name" value="MULE_transposase_dom"/>
</dbReference>
<dbReference type="AlphaFoldDB" id="A0A2I0A896"/>
<gene>
    <name evidence="3" type="ORF">AXF42_Ash003102</name>
</gene>
<dbReference type="Proteomes" id="UP000236161">
    <property type="component" value="Unassembled WGS sequence"/>
</dbReference>
<organism evidence="3 4">
    <name type="scientific">Apostasia shenzhenica</name>
    <dbReference type="NCBI Taxonomy" id="1088818"/>
    <lineage>
        <taxon>Eukaryota</taxon>
        <taxon>Viridiplantae</taxon>
        <taxon>Streptophyta</taxon>
        <taxon>Embryophyta</taxon>
        <taxon>Tracheophyta</taxon>
        <taxon>Spermatophyta</taxon>
        <taxon>Magnoliopsida</taxon>
        <taxon>Liliopsida</taxon>
        <taxon>Asparagales</taxon>
        <taxon>Orchidaceae</taxon>
        <taxon>Apostasioideae</taxon>
        <taxon>Apostasia</taxon>
    </lineage>
</organism>
<reference evidence="3 4" key="1">
    <citation type="journal article" date="2017" name="Nature">
        <title>The Apostasia genome and the evolution of orchids.</title>
        <authorList>
            <person name="Zhang G.Q."/>
            <person name="Liu K.W."/>
            <person name="Li Z."/>
            <person name="Lohaus R."/>
            <person name="Hsiao Y.Y."/>
            <person name="Niu S.C."/>
            <person name="Wang J.Y."/>
            <person name="Lin Y.C."/>
            <person name="Xu Q."/>
            <person name="Chen L.J."/>
            <person name="Yoshida K."/>
            <person name="Fujiwara S."/>
            <person name="Wang Z.W."/>
            <person name="Zhang Y.Q."/>
            <person name="Mitsuda N."/>
            <person name="Wang M."/>
            <person name="Liu G.H."/>
            <person name="Pecoraro L."/>
            <person name="Huang H.X."/>
            <person name="Xiao X.J."/>
            <person name="Lin M."/>
            <person name="Wu X.Y."/>
            <person name="Wu W.L."/>
            <person name="Chen Y.Y."/>
            <person name="Chang S.B."/>
            <person name="Sakamoto S."/>
            <person name="Ohme-Takagi M."/>
            <person name="Yagi M."/>
            <person name="Zeng S.J."/>
            <person name="Shen C.Y."/>
            <person name="Yeh C.M."/>
            <person name="Luo Y.B."/>
            <person name="Tsai W.C."/>
            <person name="Van de Peer Y."/>
            <person name="Liu Z.J."/>
        </authorList>
    </citation>
    <scope>NUCLEOTIDE SEQUENCE [LARGE SCALE GENOMIC DNA]</scope>
    <source>
        <strain evidence="4">cv. Shenzhen</strain>
        <tissue evidence="3">Stem</tissue>
    </source>
</reference>
<feature type="domain" description="Transposase MuDR plant" evidence="1">
    <location>
        <begin position="15"/>
        <end position="64"/>
    </location>
</feature>
<evidence type="ECO:0008006" key="5">
    <source>
        <dbReference type="Google" id="ProtNLM"/>
    </source>
</evidence>
<dbReference type="PANTHER" id="PTHR31973">
    <property type="entry name" value="POLYPROTEIN, PUTATIVE-RELATED"/>
    <property type="match status" value="1"/>
</dbReference>
<sequence>MELEIYSKKLEVIEGSVFPDKQSLKDAIIKKAVMEKFRIRIQYSEKNRLIVICAAKGCSWRVRGNIIPECDKWKITKFVNEHSCSGLKKSNEMVTSSWIASLIKETVKARPDISPRQLKQKLKEGYGLKLPYMKVWRSRATAKKLIFGEADDSYKLVPAFHHELLKCYPNSHVTFDYCHTDFSFKRFFVSFKDCVDGFIAGCRPLIGLDACHLKGKYLGMLFSATALDGNRHLYPIAYAVVECENKDTWQWFLKHLMLTLKNNIENLSFISDMEKGIEDVVRLEAPQAEHRVCMRHLWKNLKKTLKGDKTALLRNLVWAAANSYTDWEHQKSMAAISNISKNLYNYLINLKYKWARKDFNPLVRSKDNTNNTSESFNAWISQHRGKNLIDLLDEIRTMIMEQRNQRKKEMIRWDNGLVPVV</sequence>
<evidence type="ECO:0000313" key="4">
    <source>
        <dbReference type="Proteomes" id="UP000236161"/>
    </source>
</evidence>
<feature type="domain" description="MULE transposase" evidence="2">
    <location>
        <begin position="206"/>
        <end position="300"/>
    </location>
</feature>
<dbReference type="STRING" id="1088818.A0A2I0A896"/>
<name>A0A2I0A896_9ASPA</name>
<dbReference type="Pfam" id="PF03108">
    <property type="entry name" value="DBD_Tnp_Mut"/>
    <property type="match status" value="1"/>
</dbReference>
<dbReference type="PANTHER" id="PTHR31973:SF187">
    <property type="entry name" value="MUTATOR TRANSPOSASE MUDRA PROTEIN"/>
    <property type="match status" value="1"/>
</dbReference>
<evidence type="ECO:0000259" key="1">
    <source>
        <dbReference type="Pfam" id="PF03108"/>
    </source>
</evidence>